<dbReference type="InterPro" id="IPR015919">
    <property type="entry name" value="Cadherin-like_sf"/>
</dbReference>
<dbReference type="Pfam" id="PF05345">
    <property type="entry name" value="He_PIG"/>
    <property type="match status" value="1"/>
</dbReference>
<dbReference type="Gene3D" id="2.60.40.10">
    <property type="entry name" value="Immunoglobulins"/>
    <property type="match status" value="1"/>
</dbReference>
<sequence length="301" mass="32976">MKDFGKIIAISLLIFIVACNGKKKDGGPVAGNHKPVINSVSLMPSNPIVQSEITAHILSSDQDADPITYTVKWFVNGRNIGEGMALHSEEIRKGDRVHAEITPHDGKEAGEPFTTSELEVVNTSPRIISVQLAPESVFVTTPQVVLSAAVDDPDRDSMRVIVHWVVGENVINDTSNVFRVQQHGLKKHDVVIGVAFVNDGEVRSEPFEFELHIANAPPTFRTVIDSVKCRSDSIYYPLPIFDPDSDPIDYELLNAPQGISIDRNNGVVYGNAGEVKTFEVSVRATDNEGAYIEARYTLTTP</sequence>
<dbReference type="AlphaFoldDB" id="A0A1F4UB20"/>
<evidence type="ECO:0000313" key="2">
    <source>
        <dbReference type="Proteomes" id="UP000177025"/>
    </source>
</evidence>
<evidence type="ECO:0008006" key="3">
    <source>
        <dbReference type="Google" id="ProtNLM"/>
    </source>
</evidence>
<dbReference type="PROSITE" id="PS51257">
    <property type="entry name" value="PROKAR_LIPOPROTEIN"/>
    <property type="match status" value="1"/>
</dbReference>
<dbReference type="Proteomes" id="UP000177025">
    <property type="component" value="Unassembled WGS sequence"/>
</dbReference>
<accession>A0A1F4UB20</accession>
<proteinExistence type="predicted"/>
<evidence type="ECO:0000313" key="1">
    <source>
        <dbReference type="EMBL" id="OGC42144.1"/>
    </source>
</evidence>
<gene>
    <name evidence="1" type="ORF">A2Y85_00905</name>
</gene>
<dbReference type="GO" id="GO:0016020">
    <property type="term" value="C:membrane"/>
    <property type="evidence" value="ECO:0007669"/>
    <property type="project" value="InterPro"/>
</dbReference>
<name>A0A1F4UB20_UNCW3</name>
<dbReference type="InterPro" id="IPR013783">
    <property type="entry name" value="Ig-like_fold"/>
</dbReference>
<organism evidence="1 2">
    <name type="scientific">candidate division WOR-3 bacterium RBG_13_43_14</name>
    <dbReference type="NCBI Taxonomy" id="1802590"/>
    <lineage>
        <taxon>Bacteria</taxon>
        <taxon>Bacteria division WOR-3</taxon>
    </lineage>
</organism>
<dbReference type="SUPFAM" id="SSF49313">
    <property type="entry name" value="Cadherin-like"/>
    <property type="match status" value="1"/>
</dbReference>
<dbReference type="GO" id="GO:0005509">
    <property type="term" value="F:calcium ion binding"/>
    <property type="evidence" value="ECO:0007669"/>
    <property type="project" value="InterPro"/>
</dbReference>
<dbReference type="EMBL" id="MEUM01000080">
    <property type="protein sequence ID" value="OGC42144.1"/>
    <property type="molecule type" value="Genomic_DNA"/>
</dbReference>
<comment type="caution">
    <text evidence="1">The sequence shown here is derived from an EMBL/GenBank/DDBJ whole genome shotgun (WGS) entry which is preliminary data.</text>
</comment>
<protein>
    <recommendedName>
        <fullName evidence="3">Ig-like domain-containing protein</fullName>
    </recommendedName>
</protein>
<reference evidence="1 2" key="1">
    <citation type="journal article" date="2016" name="Nat. Commun.">
        <title>Thousands of microbial genomes shed light on interconnected biogeochemical processes in an aquifer system.</title>
        <authorList>
            <person name="Anantharaman K."/>
            <person name="Brown C.T."/>
            <person name="Hug L.A."/>
            <person name="Sharon I."/>
            <person name="Castelle C.J."/>
            <person name="Probst A.J."/>
            <person name="Thomas B.C."/>
            <person name="Singh A."/>
            <person name="Wilkins M.J."/>
            <person name="Karaoz U."/>
            <person name="Brodie E.L."/>
            <person name="Williams K.H."/>
            <person name="Hubbard S.S."/>
            <person name="Banfield J.F."/>
        </authorList>
    </citation>
    <scope>NUCLEOTIDE SEQUENCE [LARGE SCALE GENOMIC DNA]</scope>
</reference>